<keyword evidence="6" id="KW-1133">Transmembrane helix</keyword>
<dbReference type="InterPro" id="IPR030374">
    <property type="entry name" value="PABS"/>
</dbReference>
<feature type="transmembrane region" description="Helical" evidence="6">
    <location>
        <begin position="337"/>
        <end position="358"/>
    </location>
</feature>
<keyword evidence="3" id="KW-0745">Spermidine biosynthesis</keyword>
<dbReference type="Gene3D" id="3.40.50.150">
    <property type="entry name" value="Vaccinia Virus protein VP39"/>
    <property type="match status" value="1"/>
</dbReference>
<evidence type="ECO:0000256" key="2">
    <source>
        <dbReference type="ARBA" id="ARBA00022679"/>
    </source>
</evidence>
<dbReference type="Gene3D" id="1.20.1250.20">
    <property type="entry name" value="MFS general substrate transporter like domains"/>
    <property type="match status" value="1"/>
</dbReference>
<dbReference type="CDD" id="cd02440">
    <property type="entry name" value="AdoMet_MTases"/>
    <property type="match status" value="1"/>
</dbReference>
<feature type="transmembrane region" description="Helical" evidence="6">
    <location>
        <begin position="271"/>
        <end position="292"/>
    </location>
</feature>
<gene>
    <name evidence="8" type="ORF">TBC1_12465</name>
</gene>
<protein>
    <submittedName>
        <fullName evidence="8">Spermidine synthase</fullName>
    </submittedName>
</protein>
<feature type="transmembrane region" description="Helical" evidence="6">
    <location>
        <begin position="478"/>
        <end position="497"/>
    </location>
</feature>
<dbReference type="PANTHER" id="PTHR11558">
    <property type="entry name" value="SPERMIDINE/SPERMINE SYNTHASE"/>
    <property type="match status" value="1"/>
</dbReference>
<evidence type="ECO:0000256" key="6">
    <source>
        <dbReference type="SAM" id="Phobius"/>
    </source>
</evidence>
<dbReference type="Proteomes" id="UP000053091">
    <property type="component" value="Unassembled WGS sequence"/>
</dbReference>
<evidence type="ECO:0000256" key="4">
    <source>
        <dbReference type="ARBA" id="ARBA00023115"/>
    </source>
</evidence>
<dbReference type="PANTHER" id="PTHR11558:SF11">
    <property type="entry name" value="SPERMIDINE SYNTHASE"/>
    <property type="match status" value="1"/>
</dbReference>
<feature type="transmembrane region" description="Helical" evidence="6">
    <location>
        <begin position="105"/>
        <end position="132"/>
    </location>
</feature>
<keyword evidence="4 5" id="KW-0620">Polyamine biosynthesis</keyword>
<feature type="domain" description="PABS" evidence="7">
    <location>
        <begin position="570"/>
        <end position="738"/>
    </location>
</feature>
<dbReference type="STRING" id="1678841.TBC1_12465"/>
<feature type="transmembrane region" description="Helical" evidence="6">
    <location>
        <begin position="421"/>
        <end position="444"/>
    </location>
</feature>
<evidence type="ECO:0000259" key="7">
    <source>
        <dbReference type="PROSITE" id="PS51006"/>
    </source>
</evidence>
<name>A0A0S7C6V1_9BACT</name>
<dbReference type="PROSITE" id="PS51006">
    <property type="entry name" value="PABS_2"/>
    <property type="match status" value="1"/>
</dbReference>
<dbReference type="InterPro" id="IPR001045">
    <property type="entry name" value="Spermi_synthase"/>
</dbReference>
<organism evidence="8">
    <name type="scientific">Lentimicrobium saccharophilum</name>
    <dbReference type="NCBI Taxonomy" id="1678841"/>
    <lineage>
        <taxon>Bacteria</taxon>
        <taxon>Pseudomonadati</taxon>
        <taxon>Bacteroidota</taxon>
        <taxon>Bacteroidia</taxon>
        <taxon>Bacteroidales</taxon>
        <taxon>Lentimicrobiaceae</taxon>
        <taxon>Lentimicrobium</taxon>
    </lineage>
</organism>
<evidence type="ECO:0000256" key="5">
    <source>
        <dbReference type="PROSITE-ProRule" id="PRU00354"/>
    </source>
</evidence>
<keyword evidence="6" id="KW-0472">Membrane</keyword>
<evidence type="ECO:0000256" key="3">
    <source>
        <dbReference type="ARBA" id="ARBA00023066"/>
    </source>
</evidence>
<feature type="transmembrane region" description="Helical" evidence="6">
    <location>
        <begin position="378"/>
        <end position="400"/>
    </location>
</feature>
<dbReference type="Pfam" id="PF01564">
    <property type="entry name" value="Spermine_synth"/>
    <property type="match status" value="1"/>
</dbReference>
<evidence type="ECO:0000313" key="9">
    <source>
        <dbReference type="Proteomes" id="UP000053091"/>
    </source>
</evidence>
<keyword evidence="9" id="KW-1185">Reference proteome</keyword>
<evidence type="ECO:0000256" key="1">
    <source>
        <dbReference type="ARBA" id="ARBA00007867"/>
    </source>
</evidence>
<dbReference type="SUPFAM" id="SSF103473">
    <property type="entry name" value="MFS general substrate transporter"/>
    <property type="match status" value="2"/>
</dbReference>
<dbReference type="InterPro" id="IPR036259">
    <property type="entry name" value="MFS_trans_sf"/>
</dbReference>
<dbReference type="GO" id="GO:0008295">
    <property type="term" value="P:spermidine biosynthetic process"/>
    <property type="evidence" value="ECO:0007669"/>
    <property type="project" value="UniProtKB-KW"/>
</dbReference>
<dbReference type="GO" id="GO:0005829">
    <property type="term" value="C:cytosol"/>
    <property type="evidence" value="ECO:0007669"/>
    <property type="project" value="TreeGrafter"/>
</dbReference>
<feature type="transmembrane region" description="Helical" evidence="6">
    <location>
        <begin position="75"/>
        <end position="93"/>
    </location>
</feature>
<dbReference type="GO" id="GO:0004766">
    <property type="term" value="F:spermidine synthase activity"/>
    <property type="evidence" value="ECO:0007669"/>
    <property type="project" value="TreeGrafter"/>
</dbReference>
<dbReference type="EMBL" id="DF968183">
    <property type="protein sequence ID" value="GAP44655.1"/>
    <property type="molecule type" value="Genomic_DNA"/>
</dbReference>
<keyword evidence="6" id="KW-0812">Transmembrane</keyword>
<dbReference type="NCBIfam" id="NF037959">
    <property type="entry name" value="MFS_SpdSyn"/>
    <property type="match status" value="1"/>
</dbReference>
<feature type="transmembrane region" description="Helical" evidence="6">
    <location>
        <begin position="450"/>
        <end position="466"/>
    </location>
</feature>
<feature type="transmembrane region" description="Helical" evidence="6">
    <location>
        <begin position="189"/>
        <end position="212"/>
    </location>
</feature>
<dbReference type="AlphaFoldDB" id="A0A0S7C6V1"/>
<accession>A0A0S7C6V1</accession>
<dbReference type="InterPro" id="IPR029063">
    <property type="entry name" value="SAM-dependent_MTases_sf"/>
</dbReference>
<proteinExistence type="inferred from homology"/>
<comment type="similarity">
    <text evidence="1">Belongs to the spermidine/spermine synthase family.</text>
</comment>
<keyword evidence="2 5" id="KW-0808">Transferase</keyword>
<feature type="transmembrane region" description="Helical" evidence="6">
    <location>
        <begin position="35"/>
        <end position="55"/>
    </location>
</feature>
<feature type="transmembrane region" description="Helical" evidence="6">
    <location>
        <begin position="218"/>
        <end position="234"/>
    </location>
</feature>
<dbReference type="OrthoDB" id="9793120at2"/>
<feature type="transmembrane region" description="Helical" evidence="6">
    <location>
        <begin position="304"/>
        <end position="325"/>
    </location>
</feature>
<sequence>MAGRLNPTYYNYRPRQAGILCNFASDFSGLMKNRTLSTTTLLLLVFFAGCSFLIYEVSYFRLLALSLGATVKASTLVLAAYMAGFGAGAWIWGRLADKRKSHHRLLMLLFTFSGILGLLGYLMISDGIPAIYEVLATSGMPVQTADRLITPLSLALLFVPAFFMGGVLPVASGLIIRSDQGLAGSIGKIYAWETIGSALGGLATGFVLIRALGQQNTVFSAIALNLISALLLMLSRPQTDQNPAAKIPEKPLRSGKQESKNEAGKLTANNIAALAGTFILGFAVIGLQVVWFRIFRIYMTNTSYTFSLIASIVILGLFAGSRYFAASSKKPATSLSMPVLLLITAAVVVAGAGILIRIPELIMFPLAGDQDAYFMRIIVIPAISALLVILPVTFLSGYGFPLACSLITKNQHDVSNSMGRVLLFNTLGSITGPAIAAFLLIPLLGAGRSVVFYALILLIAALLISLKIRQFKTGKLKAIAISGSLILLIFLIVSPELKILPPSFTRFDREIIEYRESVEGTWVVGREPGGKGAALSTYVNNSAVIGSSYDAIKVVKMVGHLPFYAGLKGKDVLVVGFGIGVTTSAIASHPEVEHIDCIELVAGLKDAAHYYSGLNNNIQKDKRLKVIAGDGRHYLQATGKKYDLISSDPTHPILGSGSLYTKEYFELCRSRLNPGGMVSQYLPLHKLLPEDFQGIIKTFHSVFPQSTVWLGHNHAVLLGVNGQLSIDFNQWSARIAASPGDPYFYNNPYHLAACLVLDHTAIAGFSPSVQLNTDNFPSPEFFRFSSFDSRNLTQNLMFLNQNRCETSRIFTDIPDQEMMQRFTEGNRLLTEGIGYDLSGDRRNLIKKLREAISVNPENEEYPFLIRFYGSGR</sequence>
<dbReference type="SUPFAM" id="SSF53335">
    <property type="entry name" value="S-adenosyl-L-methionine-dependent methyltransferases"/>
    <property type="match status" value="1"/>
</dbReference>
<feature type="active site" description="Proton acceptor" evidence="5">
    <location>
        <position position="648"/>
    </location>
</feature>
<feature type="transmembrane region" description="Helical" evidence="6">
    <location>
        <begin position="152"/>
        <end position="177"/>
    </location>
</feature>
<evidence type="ECO:0000313" key="8">
    <source>
        <dbReference type="EMBL" id="GAP44655.1"/>
    </source>
</evidence>
<reference evidence="8" key="1">
    <citation type="journal article" date="2015" name="Genome Announc.">
        <title>Draft Genome Sequence of Bacteroidales Strain TBC1, a Novel Isolate from a Methanogenic Wastewater Treatment System.</title>
        <authorList>
            <person name="Tourlousse D.M."/>
            <person name="Matsuura N."/>
            <person name="Sun L."/>
            <person name="Toyonaga M."/>
            <person name="Kuroda K."/>
            <person name="Ohashi A."/>
            <person name="Cruz R."/>
            <person name="Yamaguchi T."/>
            <person name="Sekiguchi Y."/>
        </authorList>
    </citation>
    <scope>NUCLEOTIDE SEQUENCE [LARGE SCALE GENOMIC DNA]</scope>
    <source>
        <strain evidence="8">TBC1</strain>
    </source>
</reference>